<name>A0A7W9ETS3_9SPHN</name>
<dbReference type="Proteomes" id="UP000546200">
    <property type="component" value="Unassembled WGS sequence"/>
</dbReference>
<dbReference type="EMBL" id="JACIJK010000003">
    <property type="protein sequence ID" value="MBB5714456.1"/>
    <property type="molecule type" value="Genomic_DNA"/>
</dbReference>
<reference evidence="1 2" key="1">
    <citation type="submission" date="2020-08" db="EMBL/GenBank/DDBJ databases">
        <title>Genomic Encyclopedia of Type Strains, Phase IV (KMG-IV): sequencing the most valuable type-strain genomes for metagenomic binning, comparative biology and taxonomic classification.</title>
        <authorList>
            <person name="Goeker M."/>
        </authorList>
    </citation>
    <scope>NUCLEOTIDE SEQUENCE [LARGE SCALE GENOMIC DNA]</scope>
    <source>
        <strain evidence="1 2">DSM 100044</strain>
    </source>
</reference>
<organism evidence="1 2">
    <name type="scientific">Sphingomonas aerophila</name>
    <dbReference type="NCBI Taxonomy" id="1344948"/>
    <lineage>
        <taxon>Bacteria</taxon>
        <taxon>Pseudomonadati</taxon>
        <taxon>Pseudomonadota</taxon>
        <taxon>Alphaproteobacteria</taxon>
        <taxon>Sphingomonadales</taxon>
        <taxon>Sphingomonadaceae</taxon>
        <taxon>Sphingomonas</taxon>
    </lineage>
</organism>
<dbReference type="Gene3D" id="3.30.470.20">
    <property type="entry name" value="ATP-grasp fold, B domain"/>
    <property type="match status" value="1"/>
</dbReference>
<keyword evidence="2" id="KW-1185">Reference proteome</keyword>
<dbReference type="AlphaFoldDB" id="A0A7W9ETS3"/>
<comment type="caution">
    <text evidence="1">The sequence shown here is derived from an EMBL/GenBank/DDBJ whole genome shotgun (WGS) entry which is preliminary data.</text>
</comment>
<evidence type="ECO:0000313" key="2">
    <source>
        <dbReference type="Proteomes" id="UP000546200"/>
    </source>
</evidence>
<protein>
    <submittedName>
        <fullName evidence="1">Carbamoylphosphate synthase large subunit</fullName>
    </submittedName>
</protein>
<evidence type="ECO:0000313" key="1">
    <source>
        <dbReference type="EMBL" id="MBB5714456.1"/>
    </source>
</evidence>
<proteinExistence type="predicted"/>
<sequence length="250" mass="27756">MNRPRILFGDHSTQAPAINQFVDHARFDVRFEAFDTADFADADLVVPLRIDQIALARAANTDRRRAIVPTPELVEVADDKLAWNHRLIEIGFGHLVPELLGDAHETYPYIRKSRRGDYGQGIRMVRGPGEDQPFPDSFMQRAVSGADEEVLHLLRVDGQIRYALCYRYTMDAPLAVRGAADRPISTVPADVDTAIEPCTAILDALGYEGTCCFNYKLEEGRPMILEMNPRFGGSLVGEVSAYLAAHLAAL</sequence>
<dbReference type="SUPFAM" id="SSF56059">
    <property type="entry name" value="Glutathione synthetase ATP-binding domain-like"/>
    <property type="match status" value="1"/>
</dbReference>
<dbReference type="RefSeq" id="WP_184055765.1">
    <property type="nucleotide sequence ID" value="NZ_JACIJK010000003.1"/>
</dbReference>
<gene>
    <name evidence="1" type="ORF">FHS94_001287</name>
</gene>
<accession>A0A7W9ETS3</accession>